<feature type="compositionally biased region" description="Low complexity" evidence="1">
    <location>
        <begin position="17"/>
        <end position="33"/>
    </location>
</feature>
<dbReference type="WBParaSite" id="nRc.2.0.1.t01032-RA">
    <property type="protein sequence ID" value="nRc.2.0.1.t01032-RA"/>
    <property type="gene ID" value="nRc.2.0.1.g01032"/>
</dbReference>
<reference evidence="3" key="1">
    <citation type="submission" date="2022-11" db="UniProtKB">
        <authorList>
            <consortium name="WormBaseParasite"/>
        </authorList>
    </citation>
    <scope>IDENTIFICATION</scope>
</reference>
<proteinExistence type="predicted"/>
<evidence type="ECO:0000313" key="2">
    <source>
        <dbReference type="Proteomes" id="UP000887565"/>
    </source>
</evidence>
<evidence type="ECO:0000313" key="3">
    <source>
        <dbReference type="WBParaSite" id="nRc.2.0.1.t01032-RA"/>
    </source>
</evidence>
<evidence type="ECO:0000256" key="1">
    <source>
        <dbReference type="SAM" id="MobiDB-lite"/>
    </source>
</evidence>
<accession>A0A915HG76</accession>
<name>A0A915HG76_ROMCU</name>
<sequence>MKTYLALIRSAGAVIPSSSFSSSSPGTSALSNSKSSMRRRISVSSKSVTTRGWKKQFLPSTRADFTASTPSLLPSDRKQLENFGTVLDRYKKQILSRKLREKMNFSWAIL</sequence>
<feature type="region of interest" description="Disordered" evidence="1">
    <location>
        <begin position="16"/>
        <end position="43"/>
    </location>
</feature>
<dbReference type="AlphaFoldDB" id="A0A915HG76"/>
<organism evidence="2 3">
    <name type="scientific">Romanomermis culicivorax</name>
    <name type="common">Nematode worm</name>
    <dbReference type="NCBI Taxonomy" id="13658"/>
    <lineage>
        <taxon>Eukaryota</taxon>
        <taxon>Metazoa</taxon>
        <taxon>Ecdysozoa</taxon>
        <taxon>Nematoda</taxon>
        <taxon>Enoplea</taxon>
        <taxon>Dorylaimia</taxon>
        <taxon>Mermithida</taxon>
        <taxon>Mermithoidea</taxon>
        <taxon>Mermithidae</taxon>
        <taxon>Romanomermis</taxon>
    </lineage>
</organism>
<keyword evidence="2" id="KW-1185">Reference proteome</keyword>
<dbReference type="Proteomes" id="UP000887565">
    <property type="component" value="Unplaced"/>
</dbReference>
<protein>
    <submittedName>
        <fullName evidence="3">Uncharacterized protein</fullName>
    </submittedName>
</protein>